<evidence type="ECO:0000313" key="2">
    <source>
        <dbReference type="Proteomes" id="UP000750711"/>
    </source>
</evidence>
<proteinExistence type="predicted"/>
<sequence length="59" mass="6605">MRQEVVVDVQIPPMVAQDPEKAVEPSTDGDGLLSVSTEDSEMVRFSRRLLLGDWFLDAE</sequence>
<dbReference type="AlphaFoldDB" id="A0A9P8RLG2"/>
<accession>A0A9P8RLG2</accession>
<keyword evidence="2" id="KW-1185">Reference proteome</keyword>
<comment type="caution">
    <text evidence="1">The sequence shown here is derived from an EMBL/GenBank/DDBJ whole genome shotgun (WGS) entry which is preliminary data.</text>
</comment>
<dbReference type="EMBL" id="JAGHQM010001185">
    <property type="protein sequence ID" value="KAH0556202.1"/>
    <property type="molecule type" value="Genomic_DNA"/>
</dbReference>
<organism evidence="1 2">
    <name type="scientific">Trichoglossum hirsutum</name>
    <dbReference type="NCBI Taxonomy" id="265104"/>
    <lineage>
        <taxon>Eukaryota</taxon>
        <taxon>Fungi</taxon>
        <taxon>Dikarya</taxon>
        <taxon>Ascomycota</taxon>
        <taxon>Pezizomycotina</taxon>
        <taxon>Geoglossomycetes</taxon>
        <taxon>Geoglossales</taxon>
        <taxon>Geoglossaceae</taxon>
        <taxon>Trichoglossum</taxon>
    </lineage>
</organism>
<dbReference type="Proteomes" id="UP000750711">
    <property type="component" value="Unassembled WGS sequence"/>
</dbReference>
<reference evidence="1" key="1">
    <citation type="submission" date="2021-03" db="EMBL/GenBank/DDBJ databases">
        <title>Comparative genomics and phylogenomic investigation of the class Geoglossomycetes provide insights into ecological specialization and systematics.</title>
        <authorList>
            <person name="Melie T."/>
            <person name="Pirro S."/>
            <person name="Miller A.N."/>
            <person name="Quandt A."/>
        </authorList>
    </citation>
    <scope>NUCLEOTIDE SEQUENCE</scope>
    <source>
        <strain evidence="1">CAQ_001_2017</strain>
    </source>
</reference>
<gene>
    <name evidence="1" type="ORF">GP486_005866</name>
</gene>
<evidence type="ECO:0000313" key="1">
    <source>
        <dbReference type="EMBL" id="KAH0556202.1"/>
    </source>
</evidence>
<name>A0A9P8RLG2_9PEZI</name>
<protein>
    <submittedName>
        <fullName evidence="1">Uncharacterized protein</fullName>
    </submittedName>
</protein>